<feature type="compositionally biased region" description="Pro residues" evidence="2">
    <location>
        <begin position="62"/>
        <end position="71"/>
    </location>
</feature>
<feature type="compositionally biased region" description="Low complexity" evidence="2">
    <location>
        <begin position="106"/>
        <end position="130"/>
    </location>
</feature>
<dbReference type="InterPro" id="IPR050797">
    <property type="entry name" value="Carb_Metab_Trans_Reg"/>
</dbReference>
<dbReference type="PROSITE" id="PS50048">
    <property type="entry name" value="ZN2_CY6_FUNGAL_2"/>
    <property type="match status" value="1"/>
</dbReference>
<dbReference type="GO" id="GO:0000981">
    <property type="term" value="F:DNA-binding transcription factor activity, RNA polymerase II-specific"/>
    <property type="evidence" value="ECO:0007669"/>
    <property type="project" value="InterPro"/>
</dbReference>
<comment type="caution">
    <text evidence="4">The sequence shown here is derived from an EMBL/GenBank/DDBJ whole genome shotgun (WGS) entry which is preliminary data.</text>
</comment>
<protein>
    <recommendedName>
        <fullName evidence="3">Zn(2)-C6 fungal-type domain-containing protein</fullName>
    </recommendedName>
</protein>
<dbReference type="GO" id="GO:0008270">
    <property type="term" value="F:zinc ion binding"/>
    <property type="evidence" value="ECO:0007669"/>
    <property type="project" value="InterPro"/>
</dbReference>
<dbReference type="Pfam" id="PF00172">
    <property type="entry name" value="Zn_clus"/>
    <property type="match status" value="1"/>
</dbReference>
<reference evidence="4" key="1">
    <citation type="submission" date="2023-03" db="EMBL/GenBank/DDBJ databases">
        <title>Massive genome expansion in bonnet fungi (Mycena s.s.) driven by repeated elements and novel gene families across ecological guilds.</title>
        <authorList>
            <consortium name="Lawrence Berkeley National Laboratory"/>
            <person name="Harder C.B."/>
            <person name="Miyauchi S."/>
            <person name="Viragh M."/>
            <person name="Kuo A."/>
            <person name="Thoen E."/>
            <person name="Andreopoulos B."/>
            <person name="Lu D."/>
            <person name="Skrede I."/>
            <person name="Drula E."/>
            <person name="Henrissat B."/>
            <person name="Morin E."/>
            <person name="Kohler A."/>
            <person name="Barry K."/>
            <person name="LaButti K."/>
            <person name="Morin E."/>
            <person name="Salamov A."/>
            <person name="Lipzen A."/>
            <person name="Mereny Z."/>
            <person name="Hegedus B."/>
            <person name="Baldrian P."/>
            <person name="Stursova M."/>
            <person name="Weitz H."/>
            <person name="Taylor A."/>
            <person name="Grigoriev I.V."/>
            <person name="Nagy L.G."/>
            <person name="Martin F."/>
            <person name="Kauserud H."/>
        </authorList>
    </citation>
    <scope>NUCLEOTIDE SEQUENCE</scope>
    <source>
        <strain evidence="4">9284</strain>
    </source>
</reference>
<organism evidence="4 5">
    <name type="scientific">Roridomyces roridus</name>
    <dbReference type="NCBI Taxonomy" id="1738132"/>
    <lineage>
        <taxon>Eukaryota</taxon>
        <taxon>Fungi</taxon>
        <taxon>Dikarya</taxon>
        <taxon>Basidiomycota</taxon>
        <taxon>Agaricomycotina</taxon>
        <taxon>Agaricomycetes</taxon>
        <taxon>Agaricomycetidae</taxon>
        <taxon>Agaricales</taxon>
        <taxon>Marasmiineae</taxon>
        <taxon>Mycenaceae</taxon>
        <taxon>Roridomyces</taxon>
    </lineage>
</organism>
<dbReference type="InterPro" id="IPR036864">
    <property type="entry name" value="Zn2-C6_fun-type_DNA-bd_sf"/>
</dbReference>
<evidence type="ECO:0000256" key="1">
    <source>
        <dbReference type="ARBA" id="ARBA00023242"/>
    </source>
</evidence>
<feature type="domain" description="Zn(2)-C6 fungal-type" evidence="3">
    <location>
        <begin position="17"/>
        <end position="53"/>
    </location>
</feature>
<evidence type="ECO:0000313" key="4">
    <source>
        <dbReference type="EMBL" id="KAJ7617165.1"/>
    </source>
</evidence>
<dbReference type="PROSITE" id="PS00463">
    <property type="entry name" value="ZN2_CY6_FUNGAL_1"/>
    <property type="match status" value="1"/>
</dbReference>
<dbReference type="Gene3D" id="4.10.240.10">
    <property type="entry name" value="Zn(2)-C6 fungal-type DNA-binding domain"/>
    <property type="match status" value="1"/>
</dbReference>
<evidence type="ECO:0000259" key="3">
    <source>
        <dbReference type="PROSITE" id="PS50048"/>
    </source>
</evidence>
<feature type="region of interest" description="Disordered" evidence="2">
    <location>
        <begin position="62"/>
        <end position="130"/>
    </location>
</feature>
<sequence length="229" mass="25184">MSTPASSSGSRKRIYVACTQCRQRKIKCVTASTLEFPDTPCERCARKGLQCDYMSVGEQYAVPPPAAPPSGHPGRSRTPAPRAPDTRRPPSGTYPGPPPSQPQRPPSRFSHSHSNSNLHPHPHSNSFNHNAMPAQYNQQQLNAYTQYPDQQYGYDGLAPHAGQPPNFYSSAGAPYPMSGQMMQSDYYGGQDQSQYVNDPANYNPSFNYDPNTYTGQCICPPGPCYCGMR</sequence>
<dbReference type="Proteomes" id="UP001221142">
    <property type="component" value="Unassembled WGS sequence"/>
</dbReference>
<evidence type="ECO:0000313" key="5">
    <source>
        <dbReference type="Proteomes" id="UP001221142"/>
    </source>
</evidence>
<feature type="compositionally biased region" description="Pro residues" evidence="2">
    <location>
        <begin position="95"/>
        <end position="105"/>
    </location>
</feature>
<gene>
    <name evidence="4" type="ORF">FB45DRAFT_1007775</name>
</gene>
<keyword evidence="1" id="KW-0539">Nucleus</keyword>
<dbReference type="EMBL" id="JARKIF010000021">
    <property type="protein sequence ID" value="KAJ7617165.1"/>
    <property type="molecule type" value="Genomic_DNA"/>
</dbReference>
<dbReference type="SMART" id="SM00066">
    <property type="entry name" value="GAL4"/>
    <property type="match status" value="1"/>
</dbReference>
<name>A0AAD7BCB4_9AGAR</name>
<dbReference type="AlphaFoldDB" id="A0AAD7BCB4"/>
<keyword evidence="5" id="KW-1185">Reference proteome</keyword>
<proteinExistence type="predicted"/>
<evidence type="ECO:0000256" key="2">
    <source>
        <dbReference type="SAM" id="MobiDB-lite"/>
    </source>
</evidence>
<dbReference type="InterPro" id="IPR001138">
    <property type="entry name" value="Zn2Cys6_DnaBD"/>
</dbReference>
<accession>A0AAD7BCB4</accession>
<dbReference type="PANTHER" id="PTHR31668">
    <property type="entry name" value="GLUCOSE TRANSPORT TRANSCRIPTION REGULATOR RGT1-RELATED-RELATED"/>
    <property type="match status" value="1"/>
</dbReference>
<dbReference type="CDD" id="cd00067">
    <property type="entry name" value="GAL4"/>
    <property type="match status" value="1"/>
</dbReference>
<dbReference type="SUPFAM" id="SSF57701">
    <property type="entry name" value="Zn2/Cys6 DNA-binding domain"/>
    <property type="match status" value="1"/>
</dbReference>